<organism evidence="1 2">
    <name type="scientific">Rheinheimera aquimaris</name>
    <dbReference type="NCBI Taxonomy" id="412437"/>
    <lineage>
        <taxon>Bacteria</taxon>
        <taxon>Pseudomonadati</taxon>
        <taxon>Pseudomonadota</taxon>
        <taxon>Gammaproteobacteria</taxon>
        <taxon>Chromatiales</taxon>
        <taxon>Chromatiaceae</taxon>
        <taxon>Rheinheimera</taxon>
    </lineage>
</organism>
<comment type="caution">
    <text evidence="1">The sequence shown here is derived from an EMBL/GenBank/DDBJ whole genome shotgun (WGS) entry which is preliminary data.</text>
</comment>
<dbReference type="RefSeq" id="WP_226765954.1">
    <property type="nucleotide sequence ID" value="NZ_BAAAEO010000001.1"/>
</dbReference>
<dbReference type="PANTHER" id="PTHR40045:SF1">
    <property type="entry name" value="YQCI_YCGG FAMILY PROTEIN"/>
    <property type="match status" value="1"/>
</dbReference>
<dbReference type="EMBL" id="BAAAEO010000001">
    <property type="protein sequence ID" value="GAA0537096.1"/>
    <property type="molecule type" value="Genomic_DNA"/>
</dbReference>
<keyword evidence="2" id="KW-1185">Reference proteome</keyword>
<name>A0ABN1D8D9_9GAMM</name>
<sequence length="222" mass="25949">MIADAELVSEFNAFLCQDGYPCVGAKVARNKQQIELHQFTDISSAREDAILLDDLYAFIQRYNQQRRIFFSFVCVFTDCNVRSDIGFEQALWVRLQALHQRDCRKYNWDSRVSSNPQNENFSFSLGGEAFFIIGLNPHSNRRSRQFRYPSIVFNLHSQFQALKNEHKFQSMRNQIRKNDAKFCGGRNSNLADHGEQSEACQYSGRAVGDKWQCPFKLRRRHD</sequence>
<dbReference type="InterPro" id="IPR014988">
    <property type="entry name" value="Uncharacterised_YqcI/YcgG"/>
</dbReference>
<evidence type="ECO:0000313" key="1">
    <source>
        <dbReference type="EMBL" id="GAA0537096.1"/>
    </source>
</evidence>
<accession>A0ABN1D8D9</accession>
<dbReference type="NCBIfam" id="NF041366">
    <property type="entry name" value="GntA_guanitoxin"/>
    <property type="match status" value="1"/>
</dbReference>
<dbReference type="Proteomes" id="UP001501169">
    <property type="component" value="Unassembled WGS sequence"/>
</dbReference>
<dbReference type="Pfam" id="PF08892">
    <property type="entry name" value="YqcI_YcgG"/>
    <property type="match status" value="1"/>
</dbReference>
<protein>
    <submittedName>
        <fullName evidence="1">Guanitoxin biosynthesis heme-dependent pre-guanitoxin N-hydroxylase GntA</fullName>
    </submittedName>
</protein>
<gene>
    <name evidence="1" type="primary">gntA</name>
    <name evidence="1" type="ORF">GCM10009098_00670</name>
</gene>
<evidence type="ECO:0000313" key="2">
    <source>
        <dbReference type="Proteomes" id="UP001501169"/>
    </source>
</evidence>
<reference evidence="1 2" key="1">
    <citation type="journal article" date="2019" name="Int. J. Syst. Evol. Microbiol.">
        <title>The Global Catalogue of Microorganisms (GCM) 10K type strain sequencing project: providing services to taxonomists for standard genome sequencing and annotation.</title>
        <authorList>
            <consortium name="The Broad Institute Genomics Platform"/>
            <consortium name="The Broad Institute Genome Sequencing Center for Infectious Disease"/>
            <person name="Wu L."/>
            <person name="Ma J."/>
        </authorList>
    </citation>
    <scope>NUCLEOTIDE SEQUENCE [LARGE SCALE GENOMIC DNA]</scope>
    <source>
        <strain evidence="1 2">JCM 14331</strain>
    </source>
</reference>
<proteinExistence type="predicted"/>
<dbReference type="PANTHER" id="PTHR40045">
    <property type="entry name" value="YCGG FAMILY PROTEIN"/>
    <property type="match status" value="1"/>
</dbReference>